<keyword evidence="4 8" id="KW-0812">Transmembrane</keyword>
<dbReference type="PROSITE" id="PS50920">
    <property type="entry name" value="SOLCAR"/>
    <property type="match status" value="3"/>
</dbReference>
<evidence type="ECO:0000256" key="7">
    <source>
        <dbReference type="ARBA" id="ARBA00023136"/>
    </source>
</evidence>
<feature type="repeat" description="Solcar" evidence="8">
    <location>
        <begin position="30"/>
        <end position="116"/>
    </location>
</feature>
<evidence type="ECO:0000256" key="9">
    <source>
        <dbReference type="RuleBase" id="RU000488"/>
    </source>
</evidence>
<dbReference type="Proteomes" id="UP000247409">
    <property type="component" value="Unassembled WGS sequence"/>
</dbReference>
<comment type="similarity">
    <text evidence="2 9">Belongs to the mitochondrial carrier (TC 2.A.29) family.</text>
</comment>
<dbReference type="Pfam" id="PF00153">
    <property type="entry name" value="Mito_carr"/>
    <property type="match status" value="3"/>
</dbReference>
<keyword evidence="5" id="KW-0677">Repeat</keyword>
<accession>A0A2V3IXQ4</accession>
<keyword evidence="3 9" id="KW-0813">Transport</keyword>
<protein>
    <submittedName>
        <fullName evidence="10">S-adenosylmethionine carrier 1, chloroplastic/mitochondrial</fullName>
    </submittedName>
</protein>
<evidence type="ECO:0000313" key="11">
    <source>
        <dbReference type="Proteomes" id="UP000247409"/>
    </source>
</evidence>
<dbReference type="Gene3D" id="1.50.40.10">
    <property type="entry name" value="Mitochondrial carrier domain"/>
    <property type="match status" value="1"/>
</dbReference>
<evidence type="ECO:0000313" key="10">
    <source>
        <dbReference type="EMBL" id="PXF46889.1"/>
    </source>
</evidence>
<proteinExistence type="inferred from homology"/>
<evidence type="ECO:0000256" key="2">
    <source>
        <dbReference type="ARBA" id="ARBA00006375"/>
    </source>
</evidence>
<dbReference type="EMBL" id="NBIV01000032">
    <property type="protein sequence ID" value="PXF46889.1"/>
    <property type="molecule type" value="Genomic_DNA"/>
</dbReference>
<evidence type="ECO:0000256" key="3">
    <source>
        <dbReference type="ARBA" id="ARBA00022448"/>
    </source>
</evidence>
<keyword evidence="7 8" id="KW-0472">Membrane</keyword>
<name>A0A2V3IXQ4_9FLOR</name>
<dbReference type="OrthoDB" id="3148at2759"/>
<keyword evidence="11" id="KW-1185">Reference proteome</keyword>
<comment type="subcellular location">
    <subcellularLocation>
        <location evidence="1">Membrane</location>
        <topology evidence="1">Multi-pass membrane protein</topology>
    </subcellularLocation>
</comment>
<feature type="repeat" description="Solcar" evidence="8">
    <location>
        <begin position="125"/>
        <end position="212"/>
    </location>
</feature>
<sequence>MIVTGKLRVERAAADNARHKYVAPKRHMLAQHSDAQLASTFAGLTSRVLLHPIDSVKTRLQYIRGRPGSTNASRQLIRFISAEGLPGLYRGIIGALAGVLPYSMLYMPSYELAQMQLSRLGRERLIGLRHVVAGSLAGLCGSLVKVPVDVVKKRLQAGIYPNLGAAVTSIAAEGVGFAGGVRQFYTGWRSSIIYDVPYSAVQFTVLENVKVCVKRLKKSELVGIDNVLVGALTGMITSVITEPLDVIKTRLMTQRLKGVRPGITMYRGWVHCMRTIIQEEGPLALWKGTLPRLIWVGASSAIWYGTYQAVRESMKQKRKLPKSVSNPNPSFKTVK</sequence>
<dbReference type="InterPro" id="IPR002067">
    <property type="entry name" value="MCP"/>
</dbReference>
<dbReference type="PRINTS" id="PR00926">
    <property type="entry name" value="MITOCARRIER"/>
</dbReference>
<dbReference type="AlphaFoldDB" id="A0A2V3IXQ4"/>
<evidence type="ECO:0000256" key="6">
    <source>
        <dbReference type="ARBA" id="ARBA00022989"/>
    </source>
</evidence>
<dbReference type="PANTHER" id="PTHR45667">
    <property type="entry name" value="S-ADENOSYLMETHIONINE MITOCHONDRIAL CARRIER PROTEIN"/>
    <property type="match status" value="1"/>
</dbReference>
<evidence type="ECO:0000256" key="8">
    <source>
        <dbReference type="PROSITE-ProRule" id="PRU00282"/>
    </source>
</evidence>
<evidence type="ECO:0000256" key="5">
    <source>
        <dbReference type="ARBA" id="ARBA00022737"/>
    </source>
</evidence>
<gene>
    <name evidence="10" type="ORF">BWQ96_03418</name>
</gene>
<dbReference type="InterPro" id="IPR023395">
    <property type="entry name" value="MCP_dom_sf"/>
</dbReference>
<dbReference type="SUPFAM" id="SSF103506">
    <property type="entry name" value="Mitochondrial carrier"/>
    <property type="match status" value="1"/>
</dbReference>
<comment type="caution">
    <text evidence="10">The sequence shown here is derived from an EMBL/GenBank/DDBJ whole genome shotgun (WGS) entry which is preliminary data.</text>
</comment>
<feature type="repeat" description="Solcar" evidence="8">
    <location>
        <begin position="221"/>
        <end position="313"/>
    </location>
</feature>
<keyword evidence="6" id="KW-1133">Transmembrane helix</keyword>
<dbReference type="GO" id="GO:0016020">
    <property type="term" value="C:membrane"/>
    <property type="evidence" value="ECO:0007669"/>
    <property type="project" value="UniProtKB-SubCell"/>
</dbReference>
<dbReference type="GO" id="GO:0055085">
    <property type="term" value="P:transmembrane transport"/>
    <property type="evidence" value="ECO:0007669"/>
    <property type="project" value="InterPro"/>
</dbReference>
<organism evidence="10 11">
    <name type="scientific">Gracilariopsis chorda</name>
    <dbReference type="NCBI Taxonomy" id="448386"/>
    <lineage>
        <taxon>Eukaryota</taxon>
        <taxon>Rhodophyta</taxon>
        <taxon>Florideophyceae</taxon>
        <taxon>Rhodymeniophycidae</taxon>
        <taxon>Gracilariales</taxon>
        <taxon>Gracilariaceae</taxon>
        <taxon>Gracilariopsis</taxon>
    </lineage>
</organism>
<reference evidence="10 11" key="1">
    <citation type="journal article" date="2018" name="Mol. Biol. Evol.">
        <title>Analysis of the draft genome of the red seaweed Gracilariopsis chorda provides insights into genome size evolution in Rhodophyta.</title>
        <authorList>
            <person name="Lee J."/>
            <person name="Yang E.C."/>
            <person name="Graf L."/>
            <person name="Yang J.H."/>
            <person name="Qiu H."/>
            <person name="Zel Zion U."/>
            <person name="Chan C.X."/>
            <person name="Stephens T.G."/>
            <person name="Weber A.P.M."/>
            <person name="Boo G.H."/>
            <person name="Boo S.M."/>
            <person name="Kim K.M."/>
            <person name="Shin Y."/>
            <person name="Jung M."/>
            <person name="Lee S.J."/>
            <person name="Yim H.S."/>
            <person name="Lee J.H."/>
            <person name="Bhattacharya D."/>
            <person name="Yoon H.S."/>
        </authorList>
    </citation>
    <scope>NUCLEOTIDE SEQUENCE [LARGE SCALE GENOMIC DNA]</scope>
    <source>
        <strain evidence="10 11">SKKU-2015</strain>
        <tissue evidence="10">Whole body</tissue>
    </source>
</reference>
<evidence type="ECO:0000256" key="1">
    <source>
        <dbReference type="ARBA" id="ARBA00004141"/>
    </source>
</evidence>
<dbReference type="InterPro" id="IPR018108">
    <property type="entry name" value="MCP_transmembrane"/>
</dbReference>
<evidence type="ECO:0000256" key="4">
    <source>
        <dbReference type="ARBA" id="ARBA00022692"/>
    </source>
</evidence>